<name>A0A1R1EEE7_9BACL</name>
<keyword evidence="4" id="KW-1185">Reference proteome</keyword>
<organism evidence="3 4">
    <name type="scientific">Paenibacillus rhizosphaerae</name>
    <dbReference type="NCBI Taxonomy" id="297318"/>
    <lineage>
        <taxon>Bacteria</taxon>
        <taxon>Bacillati</taxon>
        <taxon>Bacillota</taxon>
        <taxon>Bacilli</taxon>
        <taxon>Bacillales</taxon>
        <taxon>Paenibacillaceae</taxon>
        <taxon>Paenibacillus</taxon>
    </lineage>
</organism>
<dbReference type="Proteomes" id="UP000187172">
    <property type="component" value="Unassembled WGS sequence"/>
</dbReference>
<protein>
    <recommendedName>
        <fullName evidence="2">SLH domain-containing protein</fullName>
    </recommendedName>
</protein>
<sequence length="1300" mass="142848">MHRTKKTYVWIMLMALIVSLFPAGLAQPVHADPGAPATYFIPDDLVLRQTSLLTTDNSGTQINRTNVYVSSISTLDVTGVYSYVSENTLKAKVEQLSSKTLADGTIEWVTDPTHFKDGNIVADTSSTAQKFKANKLPLFSGFNKITFSGSQNGITRTDVFYVLYDQIPYVTDLKMTGTSLGEVPLNEGSEAVSDKEMISIQGEVRNATDVTVSVNNDATLTSTLLPSGKFFSSGLKLTQGLNVLTINIKNGSDTMSVTRNVYYYNKKSPFVSLNLSYNAKNYSLLNNVPTVTDGSTAGTGIGRLTSVVLVEDTGNTFSSKGSVTIDGNPPTNLTIDKDVPIPAPDGVTPAYRLVTISMDTPDMNTKTSYRLGVAYGNNSNSYDIAYKYMAGVIGIDDIKYLKGYDPSKGLGSASQLPLSEVDSSTFYILVKADQDLTGNPDLQAEYVPSGQPIDVSYIDVGPSAAQKIYKVTGLSSGQQKVQFHFKDSSANYPATISYAIKNNIYIENVRNGQVYEMDSSNKKTINVKGEYRDFDKLEKAELFINGIASSKVDVTFDVTDANRKFDLDLAVDTEGPLYYGENKIKFVGYSKDGRGNTTTVYTELRIYIVDTNVANITVFRPTLSLETPASFNGLDLTQLTDNSRLNEITANSPEFVYNNDKYETTQLKYSLVIQGSGAKYVNLNLGTQKFFASSSNSDIDLTDTTMQTTKIIRSSFQYNNQTLYYDMAILNGKFVLRINDIPFETLGSQVYNLELINSTGARANQRLELTRVAEAFRILSPKATVDNRIVVNKNFVRFDIEAEGADKVIIGKEEATKRQDMNNRFVLDYVGLKPDKNNTVKIQVVRGKDTITQSIDIYYTGTVAVNSEFMTEKPATKYTAFNKALSLSFPKGTVLTSANVNVGEVAKFYPDNKLLFGIADPKDGVVERKNDYGNVININKDDRTPQGNTVIPLAEDLLEPFTSMIANYNFTRVSDIYWISGGLGEHGNVNSADYIPPSNGLPPHAYEYQNTKYNFKESAELQPDRKIVPSQRGTLTLGFNKSVVDEAGTTVTVFRFTDDARWENVGGIVDTKNNTITVPFDDFGYYVVMKQSRGFDDITKHPWARNILNALYAKGIMVNVQSSVFGADDLTTRGEFATLLVKGLNIPLNFDKNVQTFFDVDPAAKTDTWDFEHIETAARAGIVTGIGEGNFGVFEPITREDAAVMVARAMKLKLAANDDKLKATLDKSFLDSGKIGIYARPAIVAVTKAKVMSGEAVTLPGQKKASYNFNPQGSMTRAEAGKIAVELFKKSSKIFPANLS</sequence>
<comment type="caution">
    <text evidence="3">The sequence shown here is derived from an EMBL/GenBank/DDBJ whole genome shotgun (WGS) entry which is preliminary data.</text>
</comment>
<proteinExistence type="predicted"/>
<evidence type="ECO:0000259" key="2">
    <source>
        <dbReference type="PROSITE" id="PS51272"/>
    </source>
</evidence>
<reference evidence="3 4" key="1">
    <citation type="submission" date="2016-11" db="EMBL/GenBank/DDBJ databases">
        <title>Paenibacillus species isolates.</title>
        <authorList>
            <person name="Beno S.M."/>
        </authorList>
    </citation>
    <scope>NUCLEOTIDE SEQUENCE [LARGE SCALE GENOMIC DNA]</scope>
    <source>
        <strain evidence="3 4">FSL R5-0378</strain>
    </source>
</reference>
<keyword evidence="1" id="KW-0732">Signal</keyword>
<accession>A0A1R1EEE7</accession>
<evidence type="ECO:0000313" key="3">
    <source>
        <dbReference type="EMBL" id="OMF50203.1"/>
    </source>
</evidence>
<feature type="domain" description="SLH" evidence="2">
    <location>
        <begin position="1091"/>
        <end position="1153"/>
    </location>
</feature>
<feature type="chain" id="PRO_5012232553" description="SLH domain-containing protein" evidence="1">
    <location>
        <begin position="32"/>
        <end position="1300"/>
    </location>
</feature>
<dbReference type="RefSeq" id="WP_076174636.1">
    <property type="nucleotide sequence ID" value="NZ_MRTP01000012.1"/>
</dbReference>
<dbReference type="Pfam" id="PF00395">
    <property type="entry name" value="SLH"/>
    <property type="match status" value="2"/>
</dbReference>
<feature type="domain" description="SLH" evidence="2">
    <location>
        <begin position="1154"/>
        <end position="1220"/>
    </location>
</feature>
<feature type="domain" description="SLH" evidence="2">
    <location>
        <begin position="1226"/>
        <end position="1298"/>
    </location>
</feature>
<feature type="signal peptide" evidence="1">
    <location>
        <begin position="1"/>
        <end position="31"/>
    </location>
</feature>
<dbReference type="STRING" id="297318.BK138_28380"/>
<dbReference type="EMBL" id="MRTP01000012">
    <property type="protein sequence ID" value="OMF50203.1"/>
    <property type="molecule type" value="Genomic_DNA"/>
</dbReference>
<gene>
    <name evidence="3" type="ORF">BK138_28380</name>
</gene>
<evidence type="ECO:0000313" key="4">
    <source>
        <dbReference type="Proteomes" id="UP000187172"/>
    </source>
</evidence>
<dbReference type="InterPro" id="IPR001119">
    <property type="entry name" value="SLH_dom"/>
</dbReference>
<dbReference type="PROSITE" id="PS51272">
    <property type="entry name" value="SLH"/>
    <property type="match status" value="3"/>
</dbReference>
<evidence type="ECO:0000256" key="1">
    <source>
        <dbReference type="SAM" id="SignalP"/>
    </source>
</evidence>